<organism evidence="1 2">
    <name type="scientific">Serratia liquefaciens</name>
    <dbReference type="NCBI Taxonomy" id="614"/>
    <lineage>
        <taxon>Bacteria</taxon>
        <taxon>Pseudomonadati</taxon>
        <taxon>Pseudomonadota</taxon>
        <taxon>Gammaproteobacteria</taxon>
        <taxon>Enterobacterales</taxon>
        <taxon>Yersiniaceae</taxon>
        <taxon>Serratia</taxon>
    </lineage>
</organism>
<reference evidence="1 2" key="1">
    <citation type="submission" date="2018-11" db="EMBL/GenBank/DDBJ databases">
        <title>The first complete genome of Serratia liquefaciens isolated from metalophyte plant revel distinctness adaptive mechanisms in an extreme habitat.</title>
        <authorList>
            <person name="Caneschi W.L."/>
            <person name="Sanchez A.B."/>
            <person name="Felestrino E.B."/>
            <person name="Assis R.A.B."/>
            <person name="Lemes C.G.C."/>
            <person name="Cordeiro I.F."/>
            <person name="Fonseca N.P."/>
            <person name="Villa M."/>
            <person name="Vieira I.T."/>
            <person name="Moraes L.A."/>
            <person name="Kamino L.H.Y."/>
            <person name="do Carmo F."/>
            <person name="Garcia C.M."/>
            <person name="Almeida N.F."/>
            <person name="Silva R.S."/>
            <person name="Ferro J.A."/>
            <person name="Ferro M.I.T."/>
            <person name="Varani A.M."/>
            <person name="Ferreira R.M."/>
            <person name="dos Santos V.L."/>
            <person name="Silva U.C."/>
            <person name="Setubal J.C."/>
            <person name="Moreira L.M."/>
        </authorList>
    </citation>
    <scope>NUCLEOTIDE SEQUENCE [LARGE SCALE GENOMIC DNA]</scope>
    <source>
        <strain evidence="1 2">FG3</strain>
    </source>
</reference>
<accession>A0A515CRP1</accession>
<dbReference type="Proteomes" id="UP000317572">
    <property type="component" value="Chromosome"/>
</dbReference>
<sequence length="63" mass="7224">MAKRKSNREAPRVDPNWPKCHFKTMTLHESDSDMSGNNDGFQCDYCGHAIALVEWIKSQEKAL</sequence>
<proteinExistence type="predicted"/>
<name>A0A515CRP1_SERLI</name>
<dbReference type="EMBL" id="CP033893">
    <property type="protein sequence ID" value="QDL30750.1"/>
    <property type="molecule type" value="Genomic_DNA"/>
</dbReference>
<protein>
    <submittedName>
        <fullName evidence="1">Uncharacterized protein</fullName>
    </submittedName>
</protein>
<evidence type="ECO:0000313" key="2">
    <source>
        <dbReference type="Proteomes" id="UP000317572"/>
    </source>
</evidence>
<evidence type="ECO:0000313" key="1">
    <source>
        <dbReference type="EMBL" id="QDL30750.1"/>
    </source>
</evidence>
<gene>
    <name evidence="1" type="ORF">EGO53_02620</name>
</gene>
<dbReference type="AlphaFoldDB" id="A0A515CRP1"/>